<dbReference type="AlphaFoldDB" id="M2RFM0"/>
<dbReference type="InterPro" id="IPR021740">
    <property type="entry name" value="Velvet"/>
</dbReference>
<sequence>MSTEYHARLGPASGSPDIEEYVTYSTGPFAGRTIRAQVVEVQKADVGRKYVRKDRRPLDPPPIVHLKLFEVLNAESSDAYEEEILCCDEVMSYGFLCHLDLFPVPGDGTQDDLQEMSPQEADPIQQTASDSDETAVSTSPNALTPTPLPPGSTHMESSRIDPPPVPVSFHLMGGSQQMPASLSTRSEDLHLTTPQDARDPSGDFNSAVSSSASAESPIGSNFGASFISTPHLNEVHNARGTSPYLSDVVAYCGDRPVTTASMCTPLLAGTTFCNSSSIDLNGRPSTIFVFSDVAVRSEGMFFLRYRVFYMFAQAMGDRPNPVIAECFGQPFKIYGTKNFPGLHASTALTRVLSINGIRTHIRAQERKRHKTSHSREGTTSHDGVGPIDSAPSPNTRRYSLRSLSVVENGDEAHQDINENIDMEDE</sequence>
<proteinExistence type="predicted"/>
<dbReference type="Pfam" id="PF11754">
    <property type="entry name" value="Velvet"/>
    <property type="match status" value="1"/>
</dbReference>
<dbReference type="Proteomes" id="UP000016930">
    <property type="component" value="Unassembled WGS sequence"/>
</dbReference>
<feature type="compositionally biased region" description="Basic and acidic residues" evidence="5">
    <location>
        <begin position="185"/>
        <end position="201"/>
    </location>
</feature>
<feature type="compositionally biased region" description="Polar residues" evidence="5">
    <location>
        <begin position="124"/>
        <end position="144"/>
    </location>
</feature>
<keyword evidence="8" id="KW-1185">Reference proteome</keyword>
<dbReference type="EMBL" id="KB445796">
    <property type="protein sequence ID" value="EMD37257.1"/>
    <property type="molecule type" value="Genomic_DNA"/>
</dbReference>
<dbReference type="PROSITE" id="PS51821">
    <property type="entry name" value="VELVET"/>
    <property type="match status" value="1"/>
</dbReference>
<organism evidence="7 8">
    <name type="scientific">Ceriporiopsis subvermispora (strain B)</name>
    <name type="common">White-rot fungus</name>
    <name type="synonym">Gelatoporia subvermispora</name>
    <dbReference type="NCBI Taxonomy" id="914234"/>
    <lineage>
        <taxon>Eukaryota</taxon>
        <taxon>Fungi</taxon>
        <taxon>Dikarya</taxon>
        <taxon>Basidiomycota</taxon>
        <taxon>Agaricomycotina</taxon>
        <taxon>Agaricomycetes</taxon>
        <taxon>Polyporales</taxon>
        <taxon>Gelatoporiaceae</taxon>
        <taxon>Gelatoporia</taxon>
    </lineage>
</organism>
<accession>M2RFM0</accession>
<feature type="domain" description="Velvet" evidence="6">
    <location>
        <begin position="31"/>
        <end position="362"/>
    </location>
</feature>
<feature type="region of interest" description="Disordered" evidence="5">
    <location>
        <begin position="108"/>
        <end position="215"/>
    </location>
</feature>
<evidence type="ECO:0000256" key="3">
    <source>
        <dbReference type="ARBA" id="ARBA00023163"/>
    </source>
</evidence>
<reference evidence="7 8" key="1">
    <citation type="journal article" date="2012" name="Proc. Natl. Acad. Sci. U.S.A.">
        <title>Comparative genomics of Ceriporiopsis subvermispora and Phanerochaete chrysosporium provide insight into selective ligninolysis.</title>
        <authorList>
            <person name="Fernandez-Fueyo E."/>
            <person name="Ruiz-Duenas F.J."/>
            <person name="Ferreira P."/>
            <person name="Floudas D."/>
            <person name="Hibbett D.S."/>
            <person name="Canessa P."/>
            <person name="Larrondo L.F."/>
            <person name="James T.Y."/>
            <person name="Seelenfreund D."/>
            <person name="Lobos S."/>
            <person name="Polanco R."/>
            <person name="Tello M."/>
            <person name="Honda Y."/>
            <person name="Watanabe T."/>
            <person name="Watanabe T."/>
            <person name="Ryu J.S."/>
            <person name="Kubicek C.P."/>
            <person name="Schmoll M."/>
            <person name="Gaskell J."/>
            <person name="Hammel K.E."/>
            <person name="St John F.J."/>
            <person name="Vanden Wymelenberg A."/>
            <person name="Sabat G."/>
            <person name="Splinter BonDurant S."/>
            <person name="Syed K."/>
            <person name="Yadav J.S."/>
            <person name="Doddapaneni H."/>
            <person name="Subramanian V."/>
            <person name="Lavin J.L."/>
            <person name="Oguiza J.A."/>
            <person name="Perez G."/>
            <person name="Pisabarro A.G."/>
            <person name="Ramirez L."/>
            <person name="Santoyo F."/>
            <person name="Master E."/>
            <person name="Coutinho P.M."/>
            <person name="Henrissat B."/>
            <person name="Lombard V."/>
            <person name="Magnuson J.K."/>
            <person name="Kuees U."/>
            <person name="Hori C."/>
            <person name="Igarashi K."/>
            <person name="Samejima M."/>
            <person name="Held B.W."/>
            <person name="Barry K.W."/>
            <person name="LaButti K.M."/>
            <person name="Lapidus A."/>
            <person name="Lindquist E.A."/>
            <person name="Lucas S.M."/>
            <person name="Riley R."/>
            <person name="Salamov A.A."/>
            <person name="Hoffmeister D."/>
            <person name="Schwenk D."/>
            <person name="Hadar Y."/>
            <person name="Yarden O."/>
            <person name="de Vries R.P."/>
            <person name="Wiebenga A."/>
            <person name="Stenlid J."/>
            <person name="Eastwood D."/>
            <person name="Grigoriev I.V."/>
            <person name="Berka R.M."/>
            <person name="Blanchette R.A."/>
            <person name="Kersten P."/>
            <person name="Martinez A.T."/>
            <person name="Vicuna R."/>
            <person name="Cullen D."/>
        </authorList>
    </citation>
    <scope>NUCLEOTIDE SEQUENCE [LARGE SCALE GENOMIC DNA]</scope>
    <source>
        <strain evidence="7 8">B</strain>
    </source>
</reference>
<feature type="compositionally biased region" description="Polar residues" evidence="5">
    <location>
        <begin position="174"/>
        <end position="184"/>
    </location>
</feature>
<dbReference type="OrthoDB" id="5599552at2759"/>
<evidence type="ECO:0000256" key="5">
    <source>
        <dbReference type="SAM" id="MobiDB-lite"/>
    </source>
</evidence>
<gene>
    <name evidence="7" type="ORF">CERSUDRAFT_153771</name>
</gene>
<feature type="compositionally biased region" description="Basic residues" evidence="5">
    <location>
        <begin position="362"/>
        <end position="372"/>
    </location>
</feature>
<feature type="region of interest" description="Disordered" evidence="5">
    <location>
        <begin position="362"/>
        <end position="425"/>
    </location>
</feature>
<protein>
    <recommendedName>
        <fullName evidence="6">Velvet domain-containing protein</fullName>
    </recommendedName>
</protein>
<keyword evidence="3" id="KW-0804">Transcription</keyword>
<dbReference type="Gene3D" id="2.60.40.3960">
    <property type="entry name" value="Velvet domain"/>
    <property type="match status" value="1"/>
</dbReference>
<name>M2RFM0_CERS8</name>
<comment type="subcellular location">
    <subcellularLocation>
        <location evidence="1">Nucleus</location>
    </subcellularLocation>
</comment>
<dbReference type="PANTHER" id="PTHR33572">
    <property type="entry name" value="SPORE DEVELOPMENT REGULATOR VOSA"/>
    <property type="match status" value="1"/>
</dbReference>
<feature type="compositionally biased region" description="Low complexity" evidence="5">
    <location>
        <begin position="206"/>
        <end position="215"/>
    </location>
</feature>
<dbReference type="InterPro" id="IPR037525">
    <property type="entry name" value="Velvet_dom"/>
</dbReference>
<evidence type="ECO:0000313" key="8">
    <source>
        <dbReference type="Proteomes" id="UP000016930"/>
    </source>
</evidence>
<evidence type="ECO:0000256" key="1">
    <source>
        <dbReference type="ARBA" id="ARBA00004123"/>
    </source>
</evidence>
<keyword evidence="2" id="KW-0805">Transcription regulation</keyword>
<evidence type="ECO:0000313" key="7">
    <source>
        <dbReference type="EMBL" id="EMD37257.1"/>
    </source>
</evidence>
<evidence type="ECO:0000256" key="2">
    <source>
        <dbReference type="ARBA" id="ARBA00023015"/>
    </source>
</evidence>
<evidence type="ECO:0000259" key="6">
    <source>
        <dbReference type="PROSITE" id="PS51821"/>
    </source>
</evidence>
<keyword evidence="4" id="KW-0539">Nucleus</keyword>
<dbReference type="InterPro" id="IPR038491">
    <property type="entry name" value="Velvet_dom_sf"/>
</dbReference>
<dbReference type="HOGENOM" id="CLU_044751_0_0_1"/>
<evidence type="ECO:0000256" key="4">
    <source>
        <dbReference type="ARBA" id="ARBA00023242"/>
    </source>
</evidence>
<dbReference type="PANTHER" id="PTHR33572:SF3">
    <property type="entry name" value="VELVET COMPLEX SUBUNIT B"/>
    <property type="match status" value="1"/>
</dbReference>
<dbReference type="GO" id="GO:0005634">
    <property type="term" value="C:nucleus"/>
    <property type="evidence" value="ECO:0007669"/>
    <property type="project" value="UniProtKB-SubCell"/>
</dbReference>